<dbReference type="Gene3D" id="3.40.50.2000">
    <property type="entry name" value="Glycogen Phosphorylase B"/>
    <property type="match status" value="2"/>
</dbReference>
<gene>
    <name evidence="3" type="ORF">HSB1_06540</name>
</gene>
<dbReference type="EMBL" id="ALJD01000002">
    <property type="protein sequence ID" value="EJN61613.1"/>
    <property type="molecule type" value="Genomic_DNA"/>
</dbReference>
<dbReference type="Pfam" id="PF13439">
    <property type="entry name" value="Glyco_transf_4"/>
    <property type="match status" value="1"/>
</dbReference>
<dbReference type="CDD" id="cd03801">
    <property type="entry name" value="GT4_PimA-like"/>
    <property type="match status" value="1"/>
</dbReference>
<evidence type="ECO:0000313" key="4">
    <source>
        <dbReference type="Proteomes" id="UP000007813"/>
    </source>
</evidence>
<evidence type="ECO:0000259" key="2">
    <source>
        <dbReference type="Pfam" id="PF13439"/>
    </source>
</evidence>
<dbReference type="InterPro" id="IPR001296">
    <property type="entry name" value="Glyco_trans_1"/>
</dbReference>
<sequence length="357" mass="39640">MRVLNYLELSSRLRGGMVTATKQQRAALAKTDVEVVTSPWKGDHPIAAVEYELRGRGGFREYDVAHCNLVGPGSLAVARHAKRNDIPLVLHAHVTGEDFAESFRGSNYIAGPLKQYLKWFYSQADLVLCPSEYTKGVLDSYPVDAPVRPVSNGVDTDSLAGYEGFREETRERFDLDGVVVFAVGEVFERKGLTTFCELAQETDYDFAWFGSYEEGPQASATVSEWTENPPTNVTFTGWMDDKRAAFGAGDVYLFPAKVENQGIAVLEAMACGKAVVLRDIPVFREFYTDGEDCLMCSTHEEFREAVDRLAADPDLRKRLGENARETAAEHSLERVGERLVEAYEDVSVSAENEVTSD</sequence>
<feature type="domain" description="Glycosyl transferase family 1" evidence="1">
    <location>
        <begin position="172"/>
        <end position="325"/>
    </location>
</feature>
<dbReference type="AlphaFoldDB" id="J3A7L5"/>
<dbReference type="eggNOG" id="arCOG01407">
    <property type="taxonomic scope" value="Archaea"/>
</dbReference>
<reference evidence="3 4" key="1">
    <citation type="journal article" date="2012" name="J. Bacteriol.">
        <title>Draft Genome Sequence of the Extremely Halophilic Archaeon Halogranum salarium B-1T.</title>
        <authorList>
            <person name="Kim K.K."/>
            <person name="Lee K.C."/>
            <person name="Lee J.S."/>
        </authorList>
    </citation>
    <scope>NUCLEOTIDE SEQUENCE [LARGE SCALE GENOMIC DNA]</scope>
    <source>
        <strain evidence="3 4">B-1</strain>
    </source>
</reference>
<name>J3A7L5_9EURY</name>
<dbReference type="RefSeq" id="WP_009374688.1">
    <property type="nucleotide sequence ID" value="NZ_ALJD01000002.1"/>
</dbReference>
<dbReference type="OrthoDB" id="17979at2157"/>
<evidence type="ECO:0000259" key="1">
    <source>
        <dbReference type="Pfam" id="PF00534"/>
    </source>
</evidence>
<feature type="domain" description="Glycosyltransferase subfamily 4-like N-terminal" evidence="2">
    <location>
        <begin position="61"/>
        <end position="157"/>
    </location>
</feature>
<dbReference type="PANTHER" id="PTHR45947:SF3">
    <property type="entry name" value="SULFOQUINOVOSYL TRANSFERASE SQD2"/>
    <property type="match status" value="1"/>
</dbReference>
<protein>
    <submittedName>
        <fullName evidence="3">Glycosyl transferase group 1</fullName>
    </submittedName>
</protein>
<dbReference type="GO" id="GO:0016757">
    <property type="term" value="F:glycosyltransferase activity"/>
    <property type="evidence" value="ECO:0007669"/>
    <property type="project" value="InterPro"/>
</dbReference>
<dbReference type="InterPro" id="IPR050194">
    <property type="entry name" value="Glycosyltransferase_grp1"/>
</dbReference>
<proteinExistence type="predicted"/>
<dbReference type="PATRIC" id="fig|1210908.3.peg.617"/>
<dbReference type="InterPro" id="IPR028098">
    <property type="entry name" value="Glyco_trans_4-like_N"/>
</dbReference>
<comment type="caution">
    <text evidence="3">The sequence shown here is derived from an EMBL/GenBank/DDBJ whole genome shotgun (WGS) entry which is preliminary data.</text>
</comment>
<accession>J3A7L5</accession>
<dbReference type="Pfam" id="PF00534">
    <property type="entry name" value="Glycos_transf_1"/>
    <property type="match status" value="1"/>
</dbReference>
<dbReference type="PANTHER" id="PTHR45947">
    <property type="entry name" value="SULFOQUINOVOSYL TRANSFERASE SQD2"/>
    <property type="match status" value="1"/>
</dbReference>
<dbReference type="Proteomes" id="UP000007813">
    <property type="component" value="Unassembled WGS sequence"/>
</dbReference>
<organism evidence="3 4">
    <name type="scientific">Halogranum salarium B-1</name>
    <dbReference type="NCBI Taxonomy" id="1210908"/>
    <lineage>
        <taxon>Archaea</taxon>
        <taxon>Methanobacteriati</taxon>
        <taxon>Methanobacteriota</taxon>
        <taxon>Stenosarchaea group</taxon>
        <taxon>Halobacteria</taxon>
        <taxon>Halobacteriales</taxon>
        <taxon>Haloferacaceae</taxon>
    </lineage>
</organism>
<keyword evidence="3" id="KW-0808">Transferase</keyword>
<evidence type="ECO:0000313" key="3">
    <source>
        <dbReference type="EMBL" id="EJN61613.1"/>
    </source>
</evidence>
<dbReference type="SUPFAM" id="SSF53756">
    <property type="entry name" value="UDP-Glycosyltransferase/glycogen phosphorylase"/>
    <property type="match status" value="1"/>
</dbReference>